<accession>J0LFG6</accession>
<organism evidence="1 2">
    <name type="scientific">Auricularia subglabra (strain TFB-10046 / SS5)</name>
    <name type="common">White-rot fungus</name>
    <name type="synonym">Auricularia delicata (strain TFB10046)</name>
    <dbReference type="NCBI Taxonomy" id="717982"/>
    <lineage>
        <taxon>Eukaryota</taxon>
        <taxon>Fungi</taxon>
        <taxon>Dikarya</taxon>
        <taxon>Basidiomycota</taxon>
        <taxon>Agaricomycotina</taxon>
        <taxon>Agaricomycetes</taxon>
        <taxon>Auriculariales</taxon>
        <taxon>Auriculariaceae</taxon>
        <taxon>Auricularia</taxon>
    </lineage>
</organism>
<proteinExistence type="predicted"/>
<dbReference type="Proteomes" id="UP000006514">
    <property type="component" value="Unassembled WGS sequence"/>
</dbReference>
<evidence type="ECO:0008006" key="3">
    <source>
        <dbReference type="Google" id="ProtNLM"/>
    </source>
</evidence>
<protein>
    <recommendedName>
        <fullName evidence="3">BTB domain-containing protein</fullName>
    </recommendedName>
</protein>
<evidence type="ECO:0000313" key="1">
    <source>
        <dbReference type="EMBL" id="EJD36016.1"/>
    </source>
</evidence>
<dbReference type="AlphaFoldDB" id="J0LFG6"/>
<dbReference type="OrthoDB" id="3157337at2759"/>
<name>J0LFG6_AURST</name>
<reference evidence="2" key="1">
    <citation type="journal article" date="2012" name="Science">
        <title>The Paleozoic origin of enzymatic lignin decomposition reconstructed from 31 fungal genomes.</title>
        <authorList>
            <person name="Floudas D."/>
            <person name="Binder M."/>
            <person name="Riley R."/>
            <person name="Barry K."/>
            <person name="Blanchette R.A."/>
            <person name="Henrissat B."/>
            <person name="Martinez A.T."/>
            <person name="Otillar R."/>
            <person name="Spatafora J.W."/>
            <person name="Yadav J.S."/>
            <person name="Aerts A."/>
            <person name="Benoit I."/>
            <person name="Boyd A."/>
            <person name="Carlson A."/>
            <person name="Copeland A."/>
            <person name="Coutinho P.M."/>
            <person name="de Vries R.P."/>
            <person name="Ferreira P."/>
            <person name="Findley K."/>
            <person name="Foster B."/>
            <person name="Gaskell J."/>
            <person name="Glotzer D."/>
            <person name="Gorecki P."/>
            <person name="Heitman J."/>
            <person name="Hesse C."/>
            <person name="Hori C."/>
            <person name="Igarashi K."/>
            <person name="Jurgens J.A."/>
            <person name="Kallen N."/>
            <person name="Kersten P."/>
            <person name="Kohler A."/>
            <person name="Kuees U."/>
            <person name="Kumar T.K.A."/>
            <person name="Kuo A."/>
            <person name="LaButti K."/>
            <person name="Larrondo L.F."/>
            <person name="Lindquist E."/>
            <person name="Ling A."/>
            <person name="Lombard V."/>
            <person name="Lucas S."/>
            <person name="Lundell T."/>
            <person name="Martin R."/>
            <person name="McLaughlin D.J."/>
            <person name="Morgenstern I."/>
            <person name="Morin E."/>
            <person name="Murat C."/>
            <person name="Nagy L.G."/>
            <person name="Nolan M."/>
            <person name="Ohm R.A."/>
            <person name="Patyshakuliyeva A."/>
            <person name="Rokas A."/>
            <person name="Ruiz-Duenas F.J."/>
            <person name="Sabat G."/>
            <person name="Salamov A."/>
            <person name="Samejima M."/>
            <person name="Schmutz J."/>
            <person name="Slot J.C."/>
            <person name="St John F."/>
            <person name="Stenlid J."/>
            <person name="Sun H."/>
            <person name="Sun S."/>
            <person name="Syed K."/>
            <person name="Tsang A."/>
            <person name="Wiebenga A."/>
            <person name="Young D."/>
            <person name="Pisabarro A."/>
            <person name="Eastwood D.C."/>
            <person name="Martin F."/>
            <person name="Cullen D."/>
            <person name="Grigoriev I.V."/>
            <person name="Hibbett D.S."/>
        </authorList>
    </citation>
    <scope>NUCLEOTIDE SEQUENCE [LARGE SCALE GENOMIC DNA]</scope>
    <source>
        <strain evidence="2">TFB10046</strain>
    </source>
</reference>
<gene>
    <name evidence="1" type="ORF">AURDEDRAFT_147300</name>
</gene>
<dbReference type="KEGG" id="adl:AURDEDRAFT_147300"/>
<evidence type="ECO:0000313" key="2">
    <source>
        <dbReference type="Proteomes" id="UP000006514"/>
    </source>
</evidence>
<dbReference type="EMBL" id="JH687873">
    <property type="protein sequence ID" value="EJD36016.1"/>
    <property type="molecule type" value="Genomic_DNA"/>
</dbReference>
<sequence length="283" mass="31751">MFTLPQPEGGEPIKLHNDADEFRDFLWYIHADPFNARDFFDAPSSEDKCLRLLGIANAAHMYDVEIPARRALELALAMLTARKRPFVLDVPIARRLLLVSAHQTDPQRRFCIDIICDAMYPRPVPGSQAQKGRLAVDPISVVQLARDTCHVDLLAHAYFYVLIKGDKYWENDSRLTAADRRRLLCGSHALHSPYSASRRSGAPWSGWPDANVHKDIVQYRSSLWTLFDDGRWTLTDGETAPSAAWGATNTQIPQTGAVARVGSDAQQAGDVFLEFLWEFSGVN</sequence>
<keyword evidence="2" id="KW-1185">Reference proteome</keyword>
<dbReference type="InParanoid" id="J0LFG6"/>